<reference evidence="2" key="5">
    <citation type="journal article" date="2021" name="G3 (Bethesda)">
        <title>Aegilops tauschii genome assembly Aet v5.0 features greater sequence contiguity and improved annotation.</title>
        <authorList>
            <person name="Wang L."/>
            <person name="Zhu T."/>
            <person name="Rodriguez J.C."/>
            <person name="Deal K.R."/>
            <person name="Dubcovsky J."/>
            <person name="McGuire P.E."/>
            <person name="Lux T."/>
            <person name="Spannagl M."/>
            <person name="Mayer K.F.X."/>
            <person name="Baldrich P."/>
            <person name="Meyers B.C."/>
            <person name="Huo N."/>
            <person name="Gu Y.Q."/>
            <person name="Zhou H."/>
            <person name="Devos K.M."/>
            <person name="Bennetzen J.L."/>
            <person name="Unver T."/>
            <person name="Budak H."/>
            <person name="Gulick P.J."/>
            <person name="Galiba G."/>
            <person name="Kalapos B."/>
            <person name="Nelson D.R."/>
            <person name="Li P."/>
            <person name="You F.M."/>
            <person name="Luo M.C."/>
            <person name="Dvorak J."/>
        </authorList>
    </citation>
    <scope>NUCLEOTIDE SEQUENCE [LARGE SCALE GENOMIC DNA]</scope>
    <source>
        <strain evidence="2">cv. AL8/78</strain>
    </source>
</reference>
<reference evidence="3" key="1">
    <citation type="journal article" date="2014" name="Science">
        <title>Ancient hybridizations among the ancestral genomes of bread wheat.</title>
        <authorList>
            <consortium name="International Wheat Genome Sequencing Consortium,"/>
            <person name="Marcussen T."/>
            <person name="Sandve S.R."/>
            <person name="Heier L."/>
            <person name="Spannagl M."/>
            <person name="Pfeifer M."/>
            <person name="Jakobsen K.S."/>
            <person name="Wulff B.B."/>
            <person name="Steuernagel B."/>
            <person name="Mayer K.F."/>
            <person name="Olsen O.A."/>
        </authorList>
    </citation>
    <scope>NUCLEOTIDE SEQUENCE [LARGE SCALE GENOMIC DNA]</scope>
    <source>
        <strain evidence="3">cv. AL8/78</strain>
    </source>
</reference>
<organism evidence="2 3">
    <name type="scientific">Aegilops tauschii subsp. strangulata</name>
    <name type="common">Goatgrass</name>
    <dbReference type="NCBI Taxonomy" id="200361"/>
    <lineage>
        <taxon>Eukaryota</taxon>
        <taxon>Viridiplantae</taxon>
        <taxon>Streptophyta</taxon>
        <taxon>Embryophyta</taxon>
        <taxon>Tracheophyta</taxon>
        <taxon>Spermatophyta</taxon>
        <taxon>Magnoliopsida</taxon>
        <taxon>Liliopsida</taxon>
        <taxon>Poales</taxon>
        <taxon>Poaceae</taxon>
        <taxon>BOP clade</taxon>
        <taxon>Pooideae</taxon>
        <taxon>Triticodae</taxon>
        <taxon>Triticeae</taxon>
        <taxon>Triticinae</taxon>
        <taxon>Aegilops</taxon>
    </lineage>
</organism>
<accession>A0A453A437</accession>
<feature type="domain" description="Reverse transcriptase zinc-binding" evidence="1">
    <location>
        <begin position="85"/>
        <end position="132"/>
    </location>
</feature>
<protein>
    <recommendedName>
        <fullName evidence="1">Reverse transcriptase zinc-binding domain-containing protein</fullName>
    </recommendedName>
</protein>
<evidence type="ECO:0000259" key="1">
    <source>
        <dbReference type="Pfam" id="PF13966"/>
    </source>
</evidence>
<dbReference type="AlphaFoldDB" id="A0A453A437"/>
<keyword evidence="3" id="KW-1185">Reference proteome</keyword>
<dbReference type="Proteomes" id="UP000015105">
    <property type="component" value="Chromosome 1D"/>
</dbReference>
<dbReference type="Gramene" id="AET1Gv21034200.1">
    <property type="protein sequence ID" value="AET1Gv21034200.1"/>
    <property type="gene ID" value="AET1Gv21034200"/>
</dbReference>
<evidence type="ECO:0000313" key="2">
    <source>
        <dbReference type="EnsemblPlants" id="AET1Gv21034200.1"/>
    </source>
</evidence>
<dbReference type="EnsemblPlants" id="AET1Gv21034200.1">
    <property type="protein sequence ID" value="AET1Gv21034200.1"/>
    <property type="gene ID" value="AET1Gv21034200"/>
</dbReference>
<proteinExistence type="predicted"/>
<name>A0A453A437_AEGTS</name>
<reference evidence="2" key="4">
    <citation type="submission" date="2019-03" db="UniProtKB">
        <authorList>
            <consortium name="EnsemblPlants"/>
        </authorList>
    </citation>
    <scope>IDENTIFICATION</scope>
</reference>
<sequence>LDLWFNGSTENLATIFPALFSHTLRPAATVARVLGYPALNLDLAPRLTHDAEHELGNLRDMLASVSMNLQVMDKRTGRFDGKPMTCKSAYKVVWINKPIDPFATTIWKNYAPNKCRIFLWLAHKNRLFTNERRFK</sequence>
<dbReference type="InterPro" id="IPR026960">
    <property type="entry name" value="RVT-Znf"/>
</dbReference>
<reference evidence="2" key="3">
    <citation type="journal article" date="2017" name="Nature">
        <title>Genome sequence of the progenitor of the wheat D genome Aegilops tauschii.</title>
        <authorList>
            <person name="Luo M.C."/>
            <person name="Gu Y.Q."/>
            <person name="Puiu D."/>
            <person name="Wang H."/>
            <person name="Twardziok S.O."/>
            <person name="Deal K.R."/>
            <person name="Huo N."/>
            <person name="Zhu T."/>
            <person name="Wang L."/>
            <person name="Wang Y."/>
            <person name="McGuire P.E."/>
            <person name="Liu S."/>
            <person name="Long H."/>
            <person name="Ramasamy R.K."/>
            <person name="Rodriguez J.C."/>
            <person name="Van S.L."/>
            <person name="Yuan L."/>
            <person name="Wang Z."/>
            <person name="Xia Z."/>
            <person name="Xiao L."/>
            <person name="Anderson O.D."/>
            <person name="Ouyang S."/>
            <person name="Liang Y."/>
            <person name="Zimin A.V."/>
            <person name="Pertea G."/>
            <person name="Qi P."/>
            <person name="Bennetzen J.L."/>
            <person name="Dai X."/>
            <person name="Dawson M.W."/>
            <person name="Muller H.G."/>
            <person name="Kugler K."/>
            <person name="Rivarola-Duarte L."/>
            <person name="Spannagl M."/>
            <person name="Mayer K.F.X."/>
            <person name="Lu F.H."/>
            <person name="Bevan M.W."/>
            <person name="Leroy P."/>
            <person name="Li P."/>
            <person name="You F.M."/>
            <person name="Sun Q."/>
            <person name="Liu Z."/>
            <person name="Lyons E."/>
            <person name="Wicker T."/>
            <person name="Salzberg S.L."/>
            <person name="Devos K.M."/>
            <person name="Dvorak J."/>
        </authorList>
    </citation>
    <scope>NUCLEOTIDE SEQUENCE [LARGE SCALE GENOMIC DNA]</scope>
    <source>
        <strain evidence="2">cv. AL8/78</strain>
    </source>
</reference>
<evidence type="ECO:0000313" key="3">
    <source>
        <dbReference type="Proteomes" id="UP000015105"/>
    </source>
</evidence>
<dbReference type="STRING" id="200361.A0A453A437"/>
<reference evidence="3" key="2">
    <citation type="journal article" date="2017" name="Nat. Plants">
        <title>The Aegilops tauschii genome reveals multiple impacts of transposons.</title>
        <authorList>
            <person name="Zhao G."/>
            <person name="Zou C."/>
            <person name="Li K."/>
            <person name="Wang K."/>
            <person name="Li T."/>
            <person name="Gao L."/>
            <person name="Zhang X."/>
            <person name="Wang H."/>
            <person name="Yang Z."/>
            <person name="Liu X."/>
            <person name="Jiang W."/>
            <person name="Mao L."/>
            <person name="Kong X."/>
            <person name="Jiao Y."/>
            <person name="Jia J."/>
        </authorList>
    </citation>
    <scope>NUCLEOTIDE SEQUENCE [LARGE SCALE GENOMIC DNA]</scope>
    <source>
        <strain evidence="3">cv. AL8/78</strain>
    </source>
</reference>
<dbReference type="Pfam" id="PF13966">
    <property type="entry name" value="zf-RVT"/>
    <property type="match status" value="1"/>
</dbReference>